<dbReference type="InterPro" id="IPR005269">
    <property type="entry name" value="LOG"/>
</dbReference>
<sequence>MNITVYLGANEGNDPSLRKAVQELGTWIGASGNALVYGGSKTGLMGEIAKSVLDAGGNVTGVEPQFFMDEGFQYDGLTELIVTKDMSERKNKMIELGDAFIAFPGGTGTLEEIAEIMSKVSLKQLDAPCILYNLNGFYKDLKALLNHMIEMGLSSKERQEGIYFAESLEQIKHILSKED</sequence>
<dbReference type="GO" id="GO:0009691">
    <property type="term" value="P:cytokinin biosynthetic process"/>
    <property type="evidence" value="ECO:0007669"/>
    <property type="project" value="UniProtKB-UniRule"/>
</dbReference>
<comment type="similarity">
    <text evidence="1 2">Belongs to the LOG family.</text>
</comment>
<comment type="caution">
    <text evidence="3">The sequence shown here is derived from an EMBL/GenBank/DDBJ whole genome shotgun (WGS) entry which is preliminary data.</text>
</comment>
<dbReference type="NCBIfam" id="TIGR00730">
    <property type="entry name" value="Rossman fold protein, TIGR00730 family"/>
    <property type="match status" value="1"/>
</dbReference>
<dbReference type="EMBL" id="JAJEPW010000018">
    <property type="protein sequence ID" value="MCC2129413.1"/>
    <property type="molecule type" value="Genomic_DNA"/>
</dbReference>
<evidence type="ECO:0000256" key="1">
    <source>
        <dbReference type="ARBA" id="ARBA00006763"/>
    </source>
</evidence>
<dbReference type="Proteomes" id="UP001199319">
    <property type="component" value="Unassembled WGS sequence"/>
</dbReference>
<dbReference type="AlphaFoldDB" id="A0AAE3AGB5"/>
<name>A0AAE3AGB5_9FIRM</name>
<dbReference type="RefSeq" id="WP_302928691.1">
    <property type="nucleotide sequence ID" value="NZ_JAJEPW010000018.1"/>
</dbReference>
<dbReference type="InterPro" id="IPR031100">
    <property type="entry name" value="LOG_fam"/>
</dbReference>
<evidence type="ECO:0000313" key="3">
    <source>
        <dbReference type="EMBL" id="MCC2129413.1"/>
    </source>
</evidence>
<keyword evidence="2" id="KW-0203">Cytokinin biosynthesis</keyword>
<evidence type="ECO:0000256" key="2">
    <source>
        <dbReference type="RuleBase" id="RU363015"/>
    </source>
</evidence>
<keyword evidence="4" id="KW-1185">Reference proteome</keyword>
<reference evidence="3" key="1">
    <citation type="submission" date="2021-10" db="EMBL/GenBank/DDBJ databases">
        <title>Anaerobic single-cell dispensing facilitates the cultivation of human gut bacteria.</title>
        <authorList>
            <person name="Afrizal A."/>
        </authorList>
    </citation>
    <scope>NUCLEOTIDE SEQUENCE</scope>
    <source>
        <strain evidence="3">CLA-AA-H272</strain>
    </source>
</reference>
<protein>
    <recommendedName>
        <fullName evidence="2">Cytokinin riboside 5'-monophosphate phosphoribohydrolase</fullName>
        <ecNumber evidence="2">3.2.2.n1</ecNumber>
    </recommendedName>
</protein>
<organism evidence="3 4">
    <name type="scientific">Brotocaccenecus cirricatena</name>
    <dbReference type="NCBI Taxonomy" id="3064195"/>
    <lineage>
        <taxon>Bacteria</taxon>
        <taxon>Bacillati</taxon>
        <taxon>Bacillota</taxon>
        <taxon>Clostridia</taxon>
        <taxon>Eubacteriales</taxon>
        <taxon>Oscillospiraceae</taxon>
        <taxon>Brotocaccenecus</taxon>
    </lineage>
</organism>
<evidence type="ECO:0000313" key="4">
    <source>
        <dbReference type="Proteomes" id="UP001199319"/>
    </source>
</evidence>
<dbReference type="Pfam" id="PF03641">
    <property type="entry name" value="Lysine_decarbox"/>
    <property type="match status" value="1"/>
</dbReference>
<dbReference type="Gene3D" id="3.40.50.450">
    <property type="match status" value="1"/>
</dbReference>
<dbReference type="SUPFAM" id="SSF102405">
    <property type="entry name" value="MCP/YpsA-like"/>
    <property type="match status" value="1"/>
</dbReference>
<dbReference type="PANTHER" id="PTHR31223:SF70">
    <property type="entry name" value="LOG FAMILY PROTEIN YJL055W"/>
    <property type="match status" value="1"/>
</dbReference>
<dbReference type="EC" id="3.2.2.n1" evidence="2"/>
<gene>
    <name evidence="3" type="ORF">LKD37_07785</name>
</gene>
<dbReference type="GO" id="GO:0005829">
    <property type="term" value="C:cytosol"/>
    <property type="evidence" value="ECO:0007669"/>
    <property type="project" value="TreeGrafter"/>
</dbReference>
<accession>A0AAE3AGB5</accession>
<keyword evidence="2" id="KW-0378">Hydrolase</keyword>
<dbReference type="GO" id="GO:0016799">
    <property type="term" value="F:hydrolase activity, hydrolyzing N-glycosyl compounds"/>
    <property type="evidence" value="ECO:0007669"/>
    <property type="project" value="TreeGrafter"/>
</dbReference>
<dbReference type="PANTHER" id="PTHR31223">
    <property type="entry name" value="LOG FAMILY PROTEIN YJL055W"/>
    <property type="match status" value="1"/>
</dbReference>
<proteinExistence type="inferred from homology"/>